<feature type="compositionally biased region" description="Low complexity" evidence="1">
    <location>
        <begin position="229"/>
        <end position="249"/>
    </location>
</feature>
<feature type="compositionally biased region" description="Low complexity" evidence="1">
    <location>
        <begin position="154"/>
        <end position="219"/>
    </location>
</feature>
<organism evidence="2">
    <name type="scientific">Amblyomma cajennense</name>
    <name type="common">Cayenne tick</name>
    <name type="synonym">Acarus cajennensis</name>
    <dbReference type="NCBI Taxonomy" id="34607"/>
    <lineage>
        <taxon>Eukaryota</taxon>
        <taxon>Metazoa</taxon>
        <taxon>Ecdysozoa</taxon>
        <taxon>Arthropoda</taxon>
        <taxon>Chelicerata</taxon>
        <taxon>Arachnida</taxon>
        <taxon>Acari</taxon>
        <taxon>Parasitiformes</taxon>
        <taxon>Ixodida</taxon>
        <taxon>Ixodoidea</taxon>
        <taxon>Ixodidae</taxon>
        <taxon>Amblyomminae</taxon>
        <taxon>Amblyomma</taxon>
    </lineage>
</organism>
<feature type="compositionally biased region" description="Low complexity" evidence="1">
    <location>
        <begin position="281"/>
        <end position="291"/>
    </location>
</feature>
<dbReference type="EMBL" id="GBBK01000937">
    <property type="protein sequence ID" value="JAC23545.1"/>
    <property type="molecule type" value="mRNA"/>
</dbReference>
<dbReference type="AlphaFoldDB" id="A0A023FSB5"/>
<proteinExistence type="evidence at transcript level"/>
<evidence type="ECO:0000313" key="2">
    <source>
        <dbReference type="EMBL" id="JAC23545.1"/>
    </source>
</evidence>
<sequence>FIGLIPLFSLFYPRVKLNAGDAVKAFKTIWTMSAICAFFLAVSFADAYLRRYHCPNKCNPHPGKPVNRCFYLCRNIIPFGMYYDGTECYHLSPLGNFFDWRGYCYQGFCLRWKPRPGSPAEKHCHNITTTKSPRVATTERKSQSVPISTEVGKSTPSSTPATTRPQSATQNETSSSATVKTEQSTTTERTASTSNENETTSPTTSQPTTVPGTPSSPASQNVTGDESETATTAGNMTTAAAAETSPTASGNRTENGESSTTSTSPSTTTAEVDTASKTKENATVNENETTTLSTPELGNQTEEVTAVGNICIIFSLSFQGRLQGYIK</sequence>
<feature type="region of interest" description="Disordered" evidence="1">
    <location>
        <begin position="117"/>
        <end position="298"/>
    </location>
</feature>
<accession>A0A023FSB5</accession>
<name>A0A023FSB5_AMBCJ</name>
<feature type="compositionally biased region" description="Low complexity" evidence="1">
    <location>
        <begin position="258"/>
        <end position="269"/>
    </location>
</feature>
<reference evidence="2" key="1">
    <citation type="submission" date="2014-03" db="EMBL/GenBank/DDBJ databases">
        <title>The sialotranscriptome of Amblyomma triste, Amblyomma parvum and Amblyomma cajennense ticks, uncovered by 454-based RNA-seq.</title>
        <authorList>
            <person name="Garcia G.R."/>
            <person name="Gardinassi L.G."/>
            <person name="Ribeiro J.M."/>
            <person name="Anatriello E."/>
            <person name="Ferreira B.R."/>
            <person name="Moreira H.N."/>
            <person name="Mafra C."/>
            <person name="Olegario M.M."/>
            <person name="Szabo P.J."/>
            <person name="Miranda-Santos I.K."/>
            <person name="Maruyama S.R."/>
        </authorList>
    </citation>
    <scope>NUCLEOTIDE SEQUENCE</scope>
    <source>
        <strain evidence="2">Uberlandia</strain>
        <tissue evidence="2">Salivary glands</tissue>
    </source>
</reference>
<protein>
    <submittedName>
        <fullName evidence="2">Putative secreted mucin</fullName>
    </submittedName>
</protein>
<feature type="non-terminal residue" evidence="2">
    <location>
        <position position="1"/>
    </location>
</feature>
<evidence type="ECO:0000256" key="1">
    <source>
        <dbReference type="SAM" id="MobiDB-lite"/>
    </source>
</evidence>